<dbReference type="AlphaFoldDB" id="A0A6C0IB11"/>
<reference evidence="1" key="1">
    <citation type="journal article" date="2020" name="Nature">
        <title>Giant virus diversity and host interactions through global metagenomics.</title>
        <authorList>
            <person name="Schulz F."/>
            <person name="Roux S."/>
            <person name="Paez-Espino D."/>
            <person name="Jungbluth S."/>
            <person name="Walsh D.A."/>
            <person name="Denef V.J."/>
            <person name="McMahon K.D."/>
            <person name="Konstantinidis K.T."/>
            <person name="Eloe-Fadrosh E.A."/>
            <person name="Kyrpides N.C."/>
            <person name="Woyke T."/>
        </authorList>
    </citation>
    <scope>NUCLEOTIDE SEQUENCE</scope>
    <source>
        <strain evidence="1">GVMAG-M-3300023184-60</strain>
    </source>
</reference>
<protein>
    <submittedName>
        <fullName evidence="1">Uncharacterized protein</fullName>
    </submittedName>
</protein>
<evidence type="ECO:0000313" key="1">
    <source>
        <dbReference type="EMBL" id="QHT89577.1"/>
    </source>
</evidence>
<proteinExistence type="predicted"/>
<sequence length="177" mass="21468">MSRNKQILKRQPKQLEDHQAMFKFPYNYSNGRVVHEKIYGDNDIYYYSTRILCNYLSNLEKYKGIRQLNLEKHEDTYNLGYNITSRIMNDKTELPNENVVYKLIRSLKKEHFLKYIKTYCKDKEISYTTNLNKIDMREFLMYARSELISDYKDEMIEGWTGDKWEKVESAECRIYSV</sequence>
<dbReference type="EMBL" id="MN740143">
    <property type="protein sequence ID" value="QHT89577.1"/>
    <property type="molecule type" value="Genomic_DNA"/>
</dbReference>
<organism evidence="1">
    <name type="scientific">viral metagenome</name>
    <dbReference type="NCBI Taxonomy" id="1070528"/>
    <lineage>
        <taxon>unclassified sequences</taxon>
        <taxon>metagenomes</taxon>
        <taxon>organismal metagenomes</taxon>
    </lineage>
</organism>
<name>A0A6C0IB11_9ZZZZ</name>
<accession>A0A6C0IB11</accession>